<proteinExistence type="inferred from homology"/>
<dbReference type="PANTHER" id="PTHR45953">
    <property type="entry name" value="IDURONATE 2-SULFATASE"/>
    <property type="match status" value="1"/>
</dbReference>
<evidence type="ECO:0000313" key="5">
    <source>
        <dbReference type="EMBL" id="MFD0958174.1"/>
    </source>
</evidence>
<feature type="domain" description="Sulfatase N-terminal" evidence="4">
    <location>
        <begin position="4"/>
        <end position="349"/>
    </location>
</feature>
<evidence type="ECO:0000259" key="4">
    <source>
        <dbReference type="Pfam" id="PF00884"/>
    </source>
</evidence>
<dbReference type="PANTHER" id="PTHR45953:SF1">
    <property type="entry name" value="IDURONATE 2-SULFATASE"/>
    <property type="match status" value="1"/>
</dbReference>
<evidence type="ECO:0000256" key="2">
    <source>
        <dbReference type="ARBA" id="ARBA00022723"/>
    </source>
</evidence>
<dbReference type="InterPro" id="IPR024607">
    <property type="entry name" value="Sulfatase_CS"/>
</dbReference>
<gene>
    <name evidence="5" type="ORF">ACFQ2I_02090</name>
</gene>
<dbReference type="SUPFAM" id="SSF53649">
    <property type="entry name" value="Alkaline phosphatase-like"/>
    <property type="match status" value="1"/>
</dbReference>
<dbReference type="Proteomes" id="UP001596989">
    <property type="component" value="Unassembled WGS sequence"/>
</dbReference>
<dbReference type="EMBL" id="JBHTJZ010000004">
    <property type="protein sequence ID" value="MFD0958174.1"/>
    <property type="molecule type" value="Genomic_DNA"/>
</dbReference>
<dbReference type="InterPro" id="IPR017850">
    <property type="entry name" value="Alkaline_phosphatase_core_sf"/>
</dbReference>
<comment type="caution">
    <text evidence="5">The sequence shown here is derived from an EMBL/GenBank/DDBJ whole genome shotgun (WGS) entry which is preliminary data.</text>
</comment>
<protein>
    <submittedName>
        <fullName evidence="5">Sulfatase</fullName>
    </submittedName>
</protein>
<keyword evidence="6" id="KW-1185">Reference proteome</keyword>
<dbReference type="RefSeq" id="WP_377561824.1">
    <property type="nucleotide sequence ID" value="NZ_JBHTJZ010000004.1"/>
</dbReference>
<reference evidence="6" key="1">
    <citation type="journal article" date="2019" name="Int. J. Syst. Evol. Microbiol.">
        <title>The Global Catalogue of Microorganisms (GCM) 10K type strain sequencing project: providing services to taxonomists for standard genome sequencing and annotation.</title>
        <authorList>
            <consortium name="The Broad Institute Genomics Platform"/>
            <consortium name="The Broad Institute Genome Sequencing Center for Infectious Disease"/>
            <person name="Wu L."/>
            <person name="Ma J."/>
        </authorList>
    </citation>
    <scope>NUCLEOTIDE SEQUENCE [LARGE SCALE GENOMIC DNA]</scope>
    <source>
        <strain evidence="6">CCUG 59129</strain>
    </source>
</reference>
<evidence type="ECO:0000256" key="3">
    <source>
        <dbReference type="ARBA" id="ARBA00022801"/>
    </source>
</evidence>
<dbReference type="Gene3D" id="3.40.720.10">
    <property type="entry name" value="Alkaline Phosphatase, subunit A"/>
    <property type="match status" value="1"/>
</dbReference>
<sequence length="501" mass="57425">MKPRNILFLFTDQQRFDTIGAHGNPIIKTPVLDRLVAKGTTFTRAYSPCPVCVPARFALHTGLLPHRTNCVINEKMPEGFPSFMEILSDHGYQTHGVGKMHFTFKDKPADEPWGFQSRDFSEEGGGADDFKQYLEDNGFGHVHDPHGVRSDYYYIPQPSQLPEHLHHTTWVTDRSIEFLERRDPARPFMLMASFIKPHPPFETPTPWNKLYRSPEMPLPKRPANSEHLITYWNRFQNRYKYRDQGVDDHLMRLMKAAYYSSISFIDYQVGRLLDYMDANALLNDTLIVYASDHAEMLGDYNCVGKRNFLDSGARIPLIVVSPDGPVNTSCADPVSLVDIMPTFLQAAGIPQQENRSGESLLDIAAGTVNRQWVACQYHRGEHGMYMLSTARYKYIYSAPDDKEWLFDLQTDPEETRNLVNNPIYRDQGSLMRDQLIGFYRAEGYELPLDGDDWRRFPVQSLPDDPEALLLFQDPPASIPNVSGYERDVPTTQPQPQFNVGF</sequence>
<keyword evidence="3" id="KW-0378">Hydrolase</keyword>
<dbReference type="Pfam" id="PF00884">
    <property type="entry name" value="Sulfatase"/>
    <property type="match status" value="1"/>
</dbReference>
<comment type="similarity">
    <text evidence="1">Belongs to the sulfatase family.</text>
</comment>
<keyword evidence="2" id="KW-0479">Metal-binding</keyword>
<dbReference type="PROSITE" id="PS00149">
    <property type="entry name" value="SULFATASE_2"/>
    <property type="match status" value="1"/>
</dbReference>
<accession>A0ABW3HL96</accession>
<dbReference type="InterPro" id="IPR000917">
    <property type="entry name" value="Sulfatase_N"/>
</dbReference>
<name>A0ABW3HL96_9BACL</name>
<organism evidence="5 6">
    <name type="scientific">Paenibacillus chungangensis</name>
    <dbReference type="NCBI Taxonomy" id="696535"/>
    <lineage>
        <taxon>Bacteria</taxon>
        <taxon>Bacillati</taxon>
        <taxon>Bacillota</taxon>
        <taxon>Bacilli</taxon>
        <taxon>Bacillales</taxon>
        <taxon>Paenibacillaceae</taxon>
        <taxon>Paenibacillus</taxon>
    </lineage>
</organism>
<evidence type="ECO:0000313" key="6">
    <source>
        <dbReference type="Proteomes" id="UP001596989"/>
    </source>
</evidence>
<evidence type="ECO:0000256" key="1">
    <source>
        <dbReference type="ARBA" id="ARBA00008779"/>
    </source>
</evidence>